<dbReference type="InterPro" id="IPR001647">
    <property type="entry name" value="HTH_TetR"/>
</dbReference>
<name>A0A917Y8I1_9ACTN</name>
<accession>A0A917Y8I1</accession>
<gene>
    <name evidence="4" type="ORF">GCM10011579_056350</name>
</gene>
<dbReference type="GO" id="GO:0003700">
    <property type="term" value="F:DNA-binding transcription factor activity"/>
    <property type="evidence" value="ECO:0007669"/>
    <property type="project" value="TreeGrafter"/>
</dbReference>
<dbReference type="Gene3D" id="1.10.357.10">
    <property type="entry name" value="Tetracycline Repressor, domain 2"/>
    <property type="match status" value="1"/>
</dbReference>
<dbReference type="Proteomes" id="UP000600365">
    <property type="component" value="Unassembled WGS sequence"/>
</dbReference>
<dbReference type="InterPro" id="IPR041583">
    <property type="entry name" value="TetR_C_31"/>
</dbReference>
<dbReference type="SUPFAM" id="SSF46689">
    <property type="entry name" value="Homeodomain-like"/>
    <property type="match status" value="1"/>
</dbReference>
<sequence>MGHREDLLEGAKRCLLEKGFVRTTARDIVKESGTNLASIGYHYGSKDALLTQAFVELIQEWGEKFDPASAREAEPGGSVERFHSVWARMLESFEDFRPLWGASMEIATQGDRVPQLRDLMAKAQIEGRSGLVAMMTGLDEETLDERTVQSLGGFYQALLNGLMVQWLFDPASASTADDLTEGLRRVIDAAAAAEAKGRGEGQDEGQG</sequence>
<evidence type="ECO:0000313" key="4">
    <source>
        <dbReference type="EMBL" id="GGN75866.1"/>
    </source>
</evidence>
<reference evidence="4 5" key="1">
    <citation type="journal article" date="2014" name="Int. J. Syst. Evol. Microbiol.">
        <title>Complete genome sequence of Corynebacterium casei LMG S-19264T (=DSM 44701T), isolated from a smear-ripened cheese.</title>
        <authorList>
            <consortium name="US DOE Joint Genome Institute (JGI-PGF)"/>
            <person name="Walter F."/>
            <person name="Albersmeier A."/>
            <person name="Kalinowski J."/>
            <person name="Ruckert C."/>
        </authorList>
    </citation>
    <scope>NUCLEOTIDE SEQUENCE [LARGE SCALE GENOMIC DNA]</scope>
    <source>
        <strain evidence="4 5">CGMCC 4.7111</strain>
    </source>
</reference>
<evidence type="ECO:0000256" key="1">
    <source>
        <dbReference type="ARBA" id="ARBA00023125"/>
    </source>
</evidence>
<organism evidence="4 5">
    <name type="scientific">Streptomyces albiflavescens</name>
    <dbReference type="NCBI Taxonomy" id="1623582"/>
    <lineage>
        <taxon>Bacteria</taxon>
        <taxon>Bacillati</taxon>
        <taxon>Actinomycetota</taxon>
        <taxon>Actinomycetes</taxon>
        <taxon>Kitasatosporales</taxon>
        <taxon>Streptomycetaceae</taxon>
        <taxon>Streptomyces</taxon>
    </lineage>
</organism>
<dbReference type="Pfam" id="PF00440">
    <property type="entry name" value="TetR_N"/>
    <property type="match status" value="1"/>
</dbReference>
<dbReference type="InterPro" id="IPR050109">
    <property type="entry name" value="HTH-type_TetR-like_transc_reg"/>
</dbReference>
<comment type="caution">
    <text evidence="4">The sequence shown here is derived from an EMBL/GenBank/DDBJ whole genome shotgun (WGS) entry which is preliminary data.</text>
</comment>
<dbReference type="SUPFAM" id="SSF48498">
    <property type="entry name" value="Tetracyclin repressor-like, C-terminal domain"/>
    <property type="match status" value="1"/>
</dbReference>
<dbReference type="PANTHER" id="PTHR30055">
    <property type="entry name" value="HTH-TYPE TRANSCRIPTIONAL REGULATOR RUTR"/>
    <property type="match status" value="1"/>
</dbReference>
<dbReference type="PROSITE" id="PS50977">
    <property type="entry name" value="HTH_TETR_2"/>
    <property type="match status" value="1"/>
</dbReference>
<feature type="DNA-binding region" description="H-T-H motif" evidence="2">
    <location>
        <begin position="24"/>
        <end position="43"/>
    </location>
</feature>
<dbReference type="EMBL" id="BMMM01000011">
    <property type="protein sequence ID" value="GGN75866.1"/>
    <property type="molecule type" value="Genomic_DNA"/>
</dbReference>
<dbReference type="PRINTS" id="PR00455">
    <property type="entry name" value="HTHTETR"/>
</dbReference>
<proteinExistence type="predicted"/>
<dbReference type="PANTHER" id="PTHR30055:SF219">
    <property type="entry name" value="TRANSCRIPTIONAL REGULATORY PROTEIN"/>
    <property type="match status" value="1"/>
</dbReference>
<dbReference type="InterPro" id="IPR036271">
    <property type="entry name" value="Tet_transcr_reg_TetR-rel_C_sf"/>
</dbReference>
<keyword evidence="5" id="KW-1185">Reference proteome</keyword>
<dbReference type="AlphaFoldDB" id="A0A917Y8I1"/>
<evidence type="ECO:0000313" key="5">
    <source>
        <dbReference type="Proteomes" id="UP000600365"/>
    </source>
</evidence>
<dbReference type="RefSeq" id="WP_189188899.1">
    <property type="nucleotide sequence ID" value="NZ_BMMM01000011.1"/>
</dbReference>
<evidence type="ECO:0000259" key="3">
    <source>
        <dbReference type="PROSITE" id="PS50977"/>
    </source>
</evidence>
<evidence type="ECO:0000256" key="2">
    <source>
        <dbReference type="PROSITE-ProRule" id="PRU00335"/>
    </source>
</evidence>
<dbReference type="InterPro" id="IPR009057">
    <property type="entry name" value="Homeodomain-like_sf"/>
</dbReference>
<dbReference type="GO" id="GO:0000976">
    <property type="term" value="F:transcription cis-regulatory region binding"/>
    <property type="evidence" value="ECO:0007669"/>
    <property type="project" value="TreeGrafter"/>
</dbReference>
<keyword evidence="1 2" id="KW-0238">DNA-binding</keyword>
<feature type="domain" description="HTH tetR-type" evidence="3">
    <location>
        <begin position="1"/>
        <end position="61"/>
    </location>
</feature>
<dbReference type="Pfam" id="PF17940">
    <property type="entry name" value="TetR_C_31"/>
    <property type="match status" value="1"/>
</dbReference>
<protein>
    <submittedName>
        <fullName evidence="4">TetR family transcriptional regulator</fullName>
    </submittedName>
</protein>